<evidence type="ECO:0000256" key="4">
    <source>
        <dbReference type="ARBA" id="ARBA00022679"/>
    </source>
</evidence>
<keyword evidence="5" id="KW-0418">Kinase</keyword>
<dbReference type="InterPro" id="IPR011006">
    <property type="entry name" value="CheY-like_superfamily"/>
</dbReference>
<evidence type="ECO:0000256" key="6">
    <source>
        <dbReference type="PROSITE-ProRule" id="PRU00169"/>
    </source>
</evidence>
<gene>
    <name evidence="10" type="ORF">BXP70_18930</name>
</gene>
<dbReference type="Gene3D" id="1.10.287.130">
    <property type="match status" value="1"/>
</dbReference>
<sequence>MVKKILLVDDSEQDRMLYKRYLSKHADCATFQTYEAGSGEEALAQFQALRPDCVLLDYNLLDTDGLTLLKELRDLAPADSLCVVMITGGGNERLAVNALNGGALDYLVKQQFDKELLCKTVMHAIEKNEWRQGVARHHQELQEVNQQLRASVESLTEARQQINHQNKLLTLTNQELATTNQELARTNADLDNFVYAASHDLRQPVHNLRGLFEELHRTATVNDPDAAQIWQLLDDSLRALTTTITDLSDVVQVARQSGTLIAEPVRVAELANQVLQTLRPQLQAAQADVQTDFSALPELTYVRSNLRTILLNLLANSLKYRHPERPARVQVCTYLAAGQPVLEVSDNGLGMNMQVHGKELFQLFRRFHPQASSGTGVGLFLVNRLVQSQNGHIEVDSRVGEGTTFRVYLQAVAPAKPSGEKNAPQHTAVDHL</sequence>
<dbReference type="InterPro" id="IPR003594">
    <property type="entry name" value="HATPase_dom"/>
</dbReference>
<evidence type="ECO:0000313" key="11">
    <source>
        <dbReference type="Proteomes" id="UP000194873"/>
    </source>
</evidence>
<dbReference type="CDD" id="cd00156">
    <property type="entry name" value="REC"/>
    <property type="match status" value="1"/>
</dbReference>
<evidence type="ECO:0000256" key="1">
    <source>
        <dbReference type="ARBA" id="ARBA00000085"/>
    </source>
</evidence>
<dbReference type="Gene3D" id="3.30.565.10">
    <property type="entry name" value="Histidine kinase-like ATPase, C-terminal domain"/>
    <property type="match status" value="1"/>
</dbReference>
<feature type="domain" description="Response regulatory" evidence="9">
    <location>
        <begin position="4"/>
        <end position="124"/>
    </location>
</feature>
<dbReference type="Gene3D" id="3.40.50.2300">
    <property type="match status" value="1"/>
</dbReference>
<dbReference type="Proteomes" id="UP000194873">
    <property type="component" value="Unassembled WGS sequence"/>
</dbReference>
<feature type="modified residue" description="4-aspartylphosphate" evidence="6">
    <location>
        <position position="57"/>
    </location>
</feature>
<dbReference type="InterPro" id="IPR003661">
    <property type="entry name" value="HisK_dim/P_dom"/>
</dbReference>
<evidence type="ECO:0000256" key="7">
    <source>
        <dbReference type="SAM" id="Coils"/>
    </source>
</evidence>
<dbReference type="PROSITE" id="PS50110">
    <property type="entry name" value="RESPONSE_REGULATORY"/>
    <property type="match status" value="1"/>
</dbReference>
<organism evidence="10 11">
    <name type="scientific">Hymenobacter crusticola</name>
    <dbReference type="NCBI Taxonomy" id="1770526"/>
    <lineage>
        <taxon>Bacteria</taxon>
        <taxon>Pseudomonadati</taxon>
        <taxon>Bacteroidota</taxon>
        <taxon>Cytophagia</taxon>
        <taxon>Cytophagales</taxon>
        <taxon>Hymenobacteraceae</taxon>
        <taxon>Hymenobacter</taxon>
    </lineage>
</organism>
<dbReference type="InterPro" id="IPR036097">
    <property type="entry name" value="HisK_dim/P_sf"/>
</dbReference>
<evidence type="ECO:0000256" key="2">
    <source>
        <dbReference type="ARBA" id="ARBA00012438"/>
    </source>
</evidence>
<keyword evidence="7" id="KW-0175">Coiled coil</keyword>
<evidence type="ECO:0000313" key="10">
    <source>
        <dbReference type="EMBL" id="OUJ72331.1"/>
    </source>
</evidence>
<proteinExistence type="predicted"/>
<evidence type="ECO:0000256" key="3">
    <source>
        <dbReference type="ARBA" id="ARBA00022553"/>
    </source>
</evidence>
<evidence type="ECO:0000259" key="8">
    <source>
        <dbReference type="PROSITE" id="PS50109"/>
    </source>
</evidence>
<dbReference type="PROSITE" id="PS50109">
    <property type="entry name" value="HIS_KIN"/>
    <property type="match status" value="1"/>
</dbReference>
<comment type="caution">
    <text evidence="10">The sequence shown here is derived from an EMBL/GenBank/DDBJ whole genome shotgun (WGS) entry which is preliminary data.</text>
</comment>
<dbReference type="InterPro" id="IPR004358">
    <property type="entry name" value="Sig_transdc_His_kin-like_C"/>
</dbReference>
<dbReference type="GO" id="GO:0007234">
    <property type="term" value="P:osmosensory signaling via phosphorelay pathway"/>
    <property type="evidence" value="ECO:0007669"/>
    <property type="project" value="TreeGrafter"/>
</dbReference>
<dbReference type="EMBL" id="MTSE01000011">
    <property type="protein sequence ID" value="OUJ72331.1"/>
    <property type="molecule type" value="Genomic_DNA"/>
</dbReference>
<dbReference type="AlphaFoldDB" id="A0A243WC61"/>
<dbReference type="SMART" id="SM00448">
    <property type="entry name" value="REC"/>
    <property type="match status" value="1"/>
</dbReference>
<dbReference type="InterPro" id="IPR005467">
    <property type="entry name" value="His_kinase_dom"/>
</dbReference>
<keyword evidence="11" id="KW-1185">Reference proteome</keyword>
<feature type="coiled-coil region" evidence="7">
    <location>
        <begin position="138"/>
        <end position="165"/>
    </location>
</feature>
<name>A0A243WC61_9BACT</name>
<dbReference type="EC" id="2.7.13.3" evidence="2"/>
<dbReference type="Pfam" id="PF02518">
    <property type="entry name" value="HATPase_c"/>
    <property type="match status" value="1"/>
</dbReference>
<dbReference type="SUPFAM" id="SSF52172">
    <property type="entry name" value="CheY-like"/>
    <property type="match status" value="1"/>
</dbReference>
<dbReference type="CDD" id="cd00082">
    <property type="entry name" value="HisKA"/>
    <property type="match status" value="1"/>
</dbReference>
<feature type="domain" description="Histidine kinase" evidence="8">
    <location>
        <begin position="196"/>
        <end position="413"/>
    </location>
</feature>
<comment type="catalytic activity">
    <reaction evidence="1">
        <text>ATP + protein L-histidine = ADP + protein N-phospho-L-histidine.</text>
        <dbReference type="EC" id="2.7.13.3"/>
    </reaction>
</comment>
<evidence type="ECO:0000259" key="9">
    <source>
        <dbReference type="PROSITE" id="PS50110"/>
    </source>
</evidence>
<dbReference type="InterPro" id="IPR001789">
    <property type="entry name" value="Sig_transdc_resp-reg_receiver"/>
</dbReference>
<dbReference type="SMART" id="SM00387">
    <property type="entry name" value="HATPase_c"/>
    <property type="match status" value="1"/>
</dbReference>
<dbReference type="SMART" id="SM00388">
    <property type="entry name" value="HisKA"/>
    <property type="match status" value="1"/>
</dbReference>
<dbReference type="GO" id="GO:0000156">
    <property type="term" value="F:phosphorelay response regulator activity"/>
    <property type="evidence" value="ECO:0007669"/>
    <property type="project" value="TreeGrafter"/>
</dbReference>
<protein>
    <recommendedName>
        <fullName evidence="2">histidine kinase</fullName>
        <ecNumber evidence="2">2.7.13.3</ecNumber>
    </recommendedName>
</protein>
<dbReference type="SUPFAM" id="SSF47384">
    <property type="entry name" value="Homodimeric domain of signal transducing histidine kinase"/>
    <property type="match status" value="1"/>
</dbReference>
<dbReference type="GO" id="GO:0030295">
    <property type="term" value="F:protein kinase activator activity"/>
    <property type="evidence" value="ECO:0007669"/>
    <property type="project" value="TreeGrafter"/>
</dbReference>
<keyword evidence="4" id="KW-0808">Transferase</keyword>
<reference evidence="10 11" key="1">
    <citation type="submission" date="2017-01" db="EMBL/GenBank/DDBJ databases">
        <title>A new Hymenobacter.</title>
        <authorList>
            <person name="Liang Y."/>
            <person name="Feng F."/>
        </authorList>
    </citation>
    <scope>NUCLEOTIDE SEQUENCE [LARGE SCALE GENOMIC DNA]</scope>
    <source>
        <strain evidence="10">MIMBbqt21</strain>
    </source>
</reference>
<dbReference type="Pfam" id="PF00512">
    <property type="entry name" value="HisKA"/>
    <property type="match status" value="1"/>
</dbReference>
<dbReference type="PANTHER" id="PTHR42878:SF15">
    <property type="entry name" value="BACTERIOPHYTOCHROME"/>
    <property type="match status" value="1"/>
</dbReference>
<dbReference type="InterPro" id="IPR036890">
    <property type="entry name" value="HATPase_C_sf"/>
</dbReference>
<keyword evidence="3 6" id="KW-0597">Phosphoprotein</keyword>
<dbReference type="PANTHER" id="PTHR42878">
    <property type="entry name" value="TWO-COMPONENT HISTIDINE KINASE"/>
    <property type="match status" value="1"/>
</dbReference>
<dbReference type="GO" id="GO:0000155">
    <property type="term" value="F:phosphorelay sensor kinase activity"/>
    <property type="evidence" value="ECO:0007669"/>
    <property type="project" value="InterPro"/>
</dbReference>
<dbReference type="SUPFAM" id="SSF55874">
    <property type="entry name" value="ATPase domain of HSP90 chaperone/DNA topoisomerase II/histidine kinase"/>
    <property type="match status" value="1"/>
</dbReference>
<evidence type="ECO:0000256" key="5">
    <source>
        <dbReference type="ARBA" id="ARBA00022777"/>
    </source>
</evidence>
<dbReference type="InterPro" id="IPR050351">
    <property type="entry name" value="BphY/WalK/GraS-like"/>
</dbReference>
<dbReference type="PRINTS" id="PR00344">
    <property type="entry name" value="BCTRLSENSOR"/>
</dbReference>
<dbReference type="Pfam" id="PF00072">
    <property type="entry name" value="Response_reg"/>
    <property type="match status" value="1"/>
</dbReference>
<accession>A0A243WC61</accession>